<protein>
    <submittedName>
        <fullName evidence="2">Uncharacterized protein</fullName>
    </submittedName>
</protein>
<gene>
    <name evidence="2" type="ORF">FRZ67_11400</name>
</gene>
<evidence type="ECO:0000313" key="2">
    <source>
        <dbReference type="EMBL" id="QEC67874.1"/>
    </source>
</evidence>
<evidence type="ECO:0000256" key="1">
    <source>
        <dbReference type="SAM" id="MobiDB-lite"/>
    </source>
</evidence>
<dbReference type="EMBL" id="CP042435">
    <property type="protein sequence ID" value="QEC67874.1"/>
    <property type="molecule type" value="Genomic_DNA"/>
</dbReference>
<sequence length="91" mass="10377">MNSSQLLYKISTLEHSISRKELEYNSSLRANDQPNIALHKAALLQLKEELAATRKQFDTVQTDNSKATPPPPKKSRKWPSFFGFRTATDNE</sequence>
<evidence type="ECO:0000313" key="3">
    <source>
        <dbReference type="Proteomes" id="UP000321533"/>
    </source>
</evidence>
<proteinExistence type="predicted"/>
<dbReference type="KEGG" id="pgin:FRZ67_11400"/>
<organism evidence="2 3">
    <name type="scientific">Panacibacter ginsenosidivorans</name>
    <dbReference type="NCBI Taxonomy" id="1813871"/>
    <lineage>
        <taxon>Bacteria</taxon>
        <taxon>Pseudomonadati</taxon>
        <taxon>Bacteroidota</taxon>
        <taxon>Chitinophagia</taxon>
        <taxon>Chitinophagales</taxon>
        <taxon>Chitinophagaceae</taxon>
        <taxon>Panacibacter</taxon>
    </lineage>
</organism>
<dbReference type="RefSeq" id="WP_147189681.1">
    <property type="nucleotide sequence ID" value="NZ_CP042435.1"/>
</dbReference>
<reference evidence="2 3" key="1">
    <citation type="journal article" date="2016" name="Int. J. Syst. Evol. Microbiol.">
        <title>Panacibacter ginsenosidivorans gen. nov., sp. nov., with ginsenoside converting activity isolated from soil of a ginseng field.</title>
        <authorList>
            <person name="Siddiqi M.Z."/>
            <person name="Muhammad Shafi S."/>
            <person name="Choi K.D."/>
            <person name="Im W.T."/>
        </authorList>
    </citation>
    <scope>NUCLEOTIDE SEQUENCE [LARGE SCALE GENOMIC DNA]</scope>
    <source>
        <strain evidence="2 3">Gsoil1550</strain>
    </source>
</reference>
<feature type="region of interest" description="Disordered" evidence="1">
    <location>
        <begin position="56"/>
        <end position="82"/>
    </location>
</feature>
<dbReference type="AlphaFoldDB" id="A0A5B8V8Y1"/>
<accession>A0A5B8V8Y1</accession>
<feature type="compositionally biased region" description="Polar residues" evidence="1">
    <location>
        <begin position="58"/>
        <end position="67"/>
    </location>
</feature>
<dbReference type="Proteomes" id="UP000321533">
    <property type="component" value="Chromosome"/>
</dbReference>
<name>A0A5B8V8Y1_9BACT</name>
<keyword evidence="3" id="KW-1185">Reference proteome</keyword>